<organism evidence="5">
    <name type="scientific">Chlamydomonas leiostraca</name>
    <dbReference type="NCBI Taxonomy" id="1034604"/>
    <lineage>
        <taxon>Eukaryota</taxon>
        <taxon>Viridiplantae</taxon>
        <taxon>Chlorophyta</taxon>
        <taxon>core chlorophytes</taxon>
        <taxon>Chlorophyceae</taxon>
        <taxon>CS clade</taxon>
        <taxon>Chlamydomonadales</taxon>
        <taxon>Chlamydomonadaceae</taxon>
        <taxon>Chlamydomonas</taxon>
    </lineage>
</organism>
<dbReference type="SUPFAM" id="SSF47027">
    <property type="entry name" value="Acyl-CoA binding protein"/>
    <property type="match status" value="1"/>
</dbReference>
<dbReference type="EMBL" id="HBFB01014874">
    <property type="protein sequence ID" value="CAD8678220.1"/>
    <property type="molecule type" value="Transcribed_RNA"/>
</dbReference>
<evidence type="ECO:0000256" key="2">
    <source>
        <dbReference type="ARBA" id="ARBA00023121"/>
    </source>
</evidence>
<comment type="similarity">
    <text evidence="1">Belongs to the ACBP family.</text>
</comment>
<dbReference type="GO" id="GO:0006631">
    <property type="term" value="P:fatty acid metabolic process"/>
    <property type="evidence" value="ECO:0007669"/>
    <property type="project" value="TreeGrafter"/>
</dbReference>
<accession>A0A7S0WQC6</accession>
<dbReference type="PANTHER" id="PTHR23310">
    <property type="entry name" value="ACYL-COA-BINDING PROTEIN, ACBP"/>
    <property type="match status" value="1"/>
</dbReference>
<dbReference type="FunFam" id="1.20.80.10:FF:000010">
    <property type="entry name" value="Acyl-CoA-binding domain-containing protein 5"/>
    <property type="match status" value="1"/>
</dbReference>
<keyword evidence="2" id="KW-0446">Lipid-binding</keyword>
<dbReference type="Gene3D" id="1.20.80.10">
    <property type="match status" value="1"/>
</dbReference>
<reference evidence="5" key="1">
    <citation type="submission" date="2021-01" db="EMBL/GenBank/DDBJ databases">
        <authorList>
            <person name="Corre E."/>
            <person name="Pelletier E."/>
            <person name="Niang G."/>
            <person name="Scheremetjew M."/>
            <person name="Finn R."/>
            <person name="Kale V."/>
            <person name="Holt S."/>
            <person name="Cochrane G."/>
            <person name="Meng A."/>
            <person name="Brown T."/>
            <person name="Cohen L."/>
        </authorList>
    </citation>
    <scope>NUCLEOTIDE SEQUENCE</scope>
    <source>
        <strain evidence="5">SAG 11-49</strain>
    </source>
</reference>
<evidence type="ECO:0000256" key="3">
    <source>
        <dbReference type="SAM" id="MobiDB-lite"/>
    </source>
</evidence>
<dbReference type="AlphaFoldDB" id="A0A7S0WQC6"/>
<dbReference type="Pfam" id="PF00887">
    <property type="entry name" value="ACBP"/>
    <property type="match status" value="1"/>
</dbReference>
<feature type="region of interest" description="Disordered" evidence="3">
    <location>
        <begin position="1"/>
        <end position="20"/>
    </location>
</feature>
<evidence type="ECO:0000313" key="5">
    <source>
        <dbReference type="EMBL" id="CAD8678220.1"/>
    </source>
</evidence>
<dbReference type="InterPro" id="IPR035984">
    <property type="entry name" value="Acyl-CoA-binding_sf"/>
</dbReference>
<name>A0A7S0WQC6_9CHLO</name>
<dbReference type="PROSITE" id="PS51228">
    <property type="entry name" value="ACB_2"/>
    <property type="match status" value="1"/>
</dbReference>
<dbReference type="PRINTS" id="PR00689">
    <property type="entry name" value="ACOABINDINGP"/>
</dbReference>
<dbReference type="InterPro" id="IPR000582">
    <property type="entry name" value="Acyl-CoA-binding_protein"/>
</dbReference>
<sequence>MGLEEDFQAAAKSATDDIPDNISNDEKLELYALFKQSTVGDCNTSRPGIFDQKGRYKWDAWDKKKGLSQEDAKKAYIELVNTLKAKYPKA</sequence>
<gene>
    <name evidence="5" type="ORF">CLEI1391_LOCUS8419</name>
</gene>
<dbReference type="GO" id="GO:0000062">
    <property type="term" value="F:fatty-acyl-CoA binding"/>
    <property type="evidence" value="ECO:0007669"/>
    <property type="project" value="InterPro"/>
</dbReference>
<dbReference type="PANTHER" id="PTHR23310:SF62">
    <property type="entry name" value="ACYL-COA BINDING PROTEIN 1, ISOFORM A"/>
    <property type="match status" value="1"/>
</dbReference>
<protein>
    <recommendedName>
        <fullName evidence="4">ACB domain-containing protein</fullName>
    </recommendedName>
</protein>
<proteinExistence type="inferred from homology"/>
<evidence type="ECO:0000256" key="1">
    <source>
        <dbReference type="ARBA" id="ARBA00005567"/>
    </source>
</evidence>
<dbReference type="InterPro" id="IPR014352">
    <property type="entry name" value="FERM/acyl-CoA-bd_prot_sf"/>
</dbReference>
<evidence type="ECO:0000259" key="4">
    <source>
        <dbReference type="PROSITE" id="PS51228"/>
    </source>
</evidence>
<feature type="domain" description="ACB" evidence="4">
    <location>
        <begin position="3"/>
        <end position="89"/>
    </location>
</feature>